<evidence type="ECO:0000313" key="4">
    <source>
        <dbReference type="Proteomes" id="UP000887043"/>
    </source>
</evidence>
<comment type="caution">
    <text evidence="1">The sequence shown here is derived from an EMBL/GenBank/DDBJ whole genome shotgun (WGS) entry which is preliminary data.</text>
</comment>
<dbReference type="PROSITE" id="PS51257">
    <property type="entry name" value="PROKAR_LIPOPROTEIN"/>
    <property type="match status" value="1"/>
</dbReference>
<dbReference type="Proteomes" id="UP000216189">
    <property type="component" value="Unassembled WGS sequence"/>
</dbReference>
<gene>
    <name evidence="2" type="ORF">CIK91_09655</name>
    <name evidence="1" type="ORF">PRRU23_04890</name>
</gene>
<reference evidence="2 3" key="1">
    <citation type="submission" date="2017-08" db="EMBL/GenBank/DDBJ databases">
        <title>Comparative genomics of non-oral Prevotella species.</title>
        <authorList>
            <person name="Accetto T."/>
            <person name="Nograsek B."/>
            <person name="Avgustin G."/>
        </authorList>
    </citation>
    <scope>NUCLEOTIDE SEQUENCE [LARGE SCALE GENOMIC DNA]</scope>
    <source>
        <strain evidence="2 3">TC1-1</strain>
    </source>
</reference>
<dbReference type="EMBL" id="BPTR01000001">
    <property type="protein sequence ID" value="GJG26789.1"/>
    <property type="molecule type" value="Genomic_DNA"/>
</dbReference>
<dbReference type="EMBL" id="NPJF01000050">
    <property type="protein sequence ID" value="OYP54087.1"/>
    <property type="molecule type" value="Genomic_DNA"/>
</dbReference>
<dbReference type="AlphaFoldDB" id="A0AA37HVZ4"/>
<dbReference type="Proteomes" id="UP000887043">
    <property type="component" value="Unassembled WGS sequence"/>
</dbReference>
<reference evidence="1" key="2">
    <citation type="submission" date="2021-08" db="EMBL/GenBank/DDBJ databases">
        <title>Prevotella lacticifex sp. nov., isolated from rumen of cow.</title>
        <authorList>
            <person name="Shinkai T."/>
            <person name="Ikeyama N."/>
            <person name="Kumagai M."/>
            <person name="Ohmori H."/>
            <person name="Sakamoto M."/>
            <person name="Ohkuma M."/>
            <person name="Mitsumori M."/>
        </authorList>
    </citation>
    <scope>NUCLEOTIDE SEQUENCE</scope>
    <source>
        <strain evidence="1">DSM 11371</strain>
    </source>
</reference>
<sequence>MRKVLLFAVTTLLTLSSCGDSYKAKSMAKDFMSENMTTDDYRNLRFTNIDSTRYVSDSLIQVLRKTPIDLFKKEIKYDTNAKATSTLLYIRAKYDYTTEKGDTIHYQNTFYFDKTLEHLLAVKQN</sequence>
<dbReference type="GeneID" id="72480156"/>
<dbReference type="RefSeq" id="WP_006281099.1">
    <property type="nucleotide sequence ID" value="NZ_BPTR01000001.1"/>
</dbReference>
<evidence type="ECO:0008006" key="5">
    <source>
        <dbReference type="Google" id="ProtNLM"/>
    </source>
</evidence>
<protein>
    <recommendedName>
        <fullName evidence="5">Lipoprotein</fullName>
    </recommendedName>
</protein>
<proteinExistence type="predicted"/>
<evidence type="ECO:0000313" key="1">
    <source>
        <dbReference type="EMBL" id="GJG26789.1"/>
    </source>
</evidence>
<evidence type="ECO:0000313" key="3">
    <source>
        <dbReference type="Proteomes" id="UP000216189"/>
    </source>
</evidence>
<accession>A0AA37HVZ4</accession>
<organism evidence="1 4">
    <name type="scientific">Segatella bryantii</name>
    <name type="common">Prevotella bryantii</name>
    <dbReference type="NCBI Taxonomy" id="77095"/>
    <lineage>
        <taxon>Bacteria</taxon>
        <taxon>Pseudomonadati</taxon>
        <taxon>Bacteroidota</taxon>
        <taxon>Bacteroidia</taxon>
        <taxon>Bacteroidales</taxon>
        <taxon>Prevotellaceae</taxon>
        <taxon>Segatella</taxon>
    </lineage>
</organism>
<keyword evidence="3" id="KW-1185">Reference proteome</keyword>
<name>A0AA37HVZ4_SEGBR</name>
<evidence type="ECO:0000313" key="2">
    <source>
        <dbReference type="EMBL" id="OYP54087.1"/>
    </source>
</evidence>